<evidence type="ECO:0000313" key="9">
    <source>
        <dbReference type="EMBL" id="PXW83346.1"/>
    </source>
</evidence>
<dbReference type="InterPro" id="IPR046771">
    <property type="entry name" value="pAdhesive_11"/>
</dbReference>
<dbReference type="InterPro" id="IPR041033">
    <property type="entry name" value="SpaA_PFL_dom_1"/>
</dbReference>
<dbReference type="NCBIfam" id="TIGR01167">
    <property type="entry name" value="LPXTG_anchor"/>
    <property type="match status" value="1"/>
</dbReference>
<dbReference type="RefSeq" id="WP_110396871.1">
    <property type="nucleotide sequence ID" value="NZ_JBHUHB010000001.1"/>
</dbReference>
<dbReference type="EMBL" id="QJJQ01000016">
    <property type="protein sequence ID" value="PXW83346.1"/>
    <property type="molecule type" value="Genomic_DNA"/>
</dbReference>
<dbReference type="InterPro" id="IPR026345">
    <property type="entry name" value="Adh_isopep-form_adh_dom"/>
</dbReference>
<feature type="compositionally biased region" description="Polar residues" evidence="6">
    <location>
        <begin position="1010"/>
        <end position="1023"/>
    </location>
</feature>
<dbReference type="Proteomes" id="UP000247978">
    <property type="component" value="Unassembled WGS sequence"/>
</dbReference>
<evidence type="ECO:0000256" key="7">
    <source>
        <dbReference type="SAM" id="Phobius"/>
    </source>
</evidence>
<dbReference type="Pfam" id="PF17998">
    <property type="entry name" value="AgI_II_C2"/>
    <property type="match status" value="1"/>
</dbReference>
<dbReference type="Pfam" id="PF17802">
    <property type="entry name" value="SpaA"/>
    <property type="match status" value="1"/>
</dbReference>
<reference evidence="9 10" key="1">
    <citation type="submission" date="2018-05" db="EMBL/GenBank/DDBJ databases">
        <title>Genomic Encyclopedia of Type Strains, Phase IV (KMG-IV): sequencing the most valuable type-strain genomes for metagenomic binning, comparative biology and taxonomic classification.</title>
        <authorList>
            <person name="Goeker M."/>
        </authorList>
    </citation>
    <scope>NUCLEOTIDE SEQUENCE [LARGE SCALE GENOMIC DNA]</scope>
    <source>
        <strain evidence="9 10">DSM 28556</strain>
    </source>
</reference>
<dbReference type="Gene3D" id="2.60.40.740">
    <property type="match status" value="1"/>
</dbReference>
<dbReference type="SUPFAM" id="SSF49478">
    <property type="entry name" value="Cna protein B-type domain"/>
    <property type="match status" value="1"/>
</dbReference>
<dbReference type="InterPro" id="IPR026466">
    <property type="entry name" value="Fim_isopep_form_D2_dom"/>
</dbReference>
<proteinExistence type="predicted"/>
<keyword evidence="7" id="KW-1133">Transmembrane helix</keyword>
<dbReference type="OrthoDB" id="2056845at2"/>
<feature type="compositionally biased region" description="Polar residues" evidence="6">
    <location>
        <begin position="867"/>
        <end position="877"/>
    </location>
</feature>
<keyword evidence="10" id="KW-1185">Reference proteome</keyword>
<feature type="compositionally biased region" description="Basic and acidic residues" evidence="6">
    <location>
        <begin position="187"/>
        <end position="216"/>
    </location>
</feature>
<dbReference type="InterPro" id="IPR013783">
    <property type="entry name" value="Ig-like_fold"/>
</dbReference>
<comment type="caution">
    <text evidence="9">The sequence shown here is derived from an EMBL/GenBank/DDBJ whole genome shotgun (WGS) entry which is preliminary data.</text>
</comment>
<keyword evidence="3" id="KW-0964">Secreted</keyword>
<keyword evidence="7" id="KW-0812">Transmembrane</keyword>
<keyword evidence="7" id="KW-0472">Membrane</keyword>
<dbReference type="Pfam" id="PF20596">
    <property type="entry name" value="pAdhesive_11"/>
    <property type="match status" value="1"/>
</dbReference>
<dbReference type="NCBIfam" id="TIGR04226">
    <property type="entry name" value="RrgB_K2N_iso_D2"/>
    <property type="match status" value="1"/>
</dbReference>
<evidence type="ECO:0000256" key="3">
    <source>
        <dbReference type="ARBA" id="ARBA00022525"/>
    </source>
</evidence>
<dbReference type="PROSITE" id="PS50847">
    <property type="entry name" value="GRAM_POS_ANCHORING"/>
    <property type="match status" value="1"/>
</dbReference>
<protein>
    <submittedName>
        <fullName evidence="9">LPXTG-motif cell wall-anchored protein/fimbrial isopeptide formation D2 family protein</fullName>
    </submittedName>
</protein>
<name>A0A2V3VNH5_9BACI</name>
<evidence type="ECO:0000256" key="6">
    <source>
        <dbReference type="SAM" id="MobiDB-lite"/>
    </source>
</evidence>
<gene>
    <name evidence="9" type="ORF">DFR56_11625</name>
</gene>
<feature type="domain" description="Gram-positive cocci surface proteins LPxTG" evidence="8">
    <location>
        <begin position="1374"/>
        <end position="1408"/>
    </location>
</feature>
<dbReference type="Pfam" id="PF00746">
    <property type="entry name" value="Gram_pos_anchor"/>
    <property type="match status" value="1"/>
</dbReference>
<feature type="region of interest" description="Disordered" evidence="6">
    <location>
        <begin position="1006"/>
        <end position="1025"/>
    </location>
</feature>
<evidence type="ECO:0000256" key="1">
    <source>
        <dbReference type="ARBA" id="ARBA00004168"/>
    </source>
</evidence>
<dbReference type="Gene3D" id="2.60.40.10">
    <property type="entry name" value="Immunoglobulins"/>
    <property type="match status" value="1"/>
</dbReference>
<keyword evidence="4" id="KW-0732">Signal</keyword>
<organism evidence="9 10">
    <name type="scientific">Pseudogracilibacillus auburnensis</name>
    <dbReference type="NCBI Taxonomy" id="1494959"/>
    <lineage>
        <taxon>Bacteria</taxon>
        <taxon>Bacillati</taxon>
        <taxon>Bacillota</taxon>
        <taxon>Bacilli</taxon>
        <taxon>Bacillales</taxon>
        <taxon>Bacillaceae</taxon>
        <taxon>Pseudogracilibacillus</taxon>
    </lineage>
</organism>
<evidence type="ECO:0000313" key="10">
    <source>
        <dbReference type="Proteomes" id="UP000247978"/>
    </source>
</evidence>
<evidence type="ECO:0000259" key="8">
    <source>
        <dbReference type="PROSITE" id="PS50847"/>
    </source>
</evidence>
<accession>A0A2V3VNH5</accession>
<keyword evidence="2" id="KW-0134">Cell wall</keyword>
<comment type="subcellular location">
    <subcellularLocation>
        <location evidence="1">Secreted</location>
        <location evidence="1">Cell wall</location>
        <topology evidence="1">Peptidoglycan-anchor</topology>
    </subcellularLocation>
</comment>
<sequence length="1408" mass="156443">MKRLLFVLLIGLLVFTQGIQPLLHGAAASVKENNITIYVDDHASNEKAIVKVEVANDDQKSIQLILPTDTSYDEKLMNDVKQENVIIHYDRSKHMLQLTWENEPNKLEATIILSNIKNEVNEVISKSIYEDGESEEKKHLFNVTIENDEVAQPESVHEEVTEEASSTAHNEVETDQADDEEANATEQKTDEIQNEKIGEAEEAKRKEKAEEVESNEKSTMQVTPFSGNLNVDIDISPQRNTVLAGNSAAYHLVLKITGSRTEYTNAQITVDLPITDYTNFTQDVSELIIDGVTPTYNESTHQLIYAFDSIKAGRSYETTVKVNTENGVSPEGTELIGKAMFEADEQPAISDEAIVHINASNTITSSKQFLEVSNNDRNLPYPNSNTVWEMKVSVPKKDTGQMYIKEGSQIVITDTLPAGLTYVSTEKGPEPTQSGNQLTWTFDAPTIDDQKNAEDELFSTTLQVWLKVEPGTVDTTQENNIEVEGTFINDEISTSTAKDQIFIVDSETANGDIVGSWYIPNHLGPDDSGGVGNNDNRNPNPIVYDDEILQFRHGIAPLLESKHGDFQLYTTSYEIDPNLIFKELRTPGGFIYRPNSNYPNGIPLQTDPLFNIKAIVNGSERMLVEDANTNELYTRSDFGLEETDVVSVIYYDFTYAPAGMLNVGTPQYYFEVIPGYVGEVKNVFDVYGVNGAGQAFSNEYNSDPLAGPRTAQIAPRPETQPPIAMVQVELLDHESGEVIHGENRLKVALTNAQSSTIHMQKQLETVVLLPAGVTVNDNPNATYIDGDGRSSQNTSSALGGNYQVLSDDYNGSGRQLIKINWNDSRLRIGKNVAAELDVTISQSTPNTLQFDVYGFSGDEELRVPETSGGSITDTVLQTDEGDINGDGITDQPRLKSGNLYTIRGKYDIQTEKLVKGELDDEYTYFGHTIPSGSIDYQVKLTNTTGVDITEMTLMDVLPSVGDLGITDNVDRGSLFTPKMTNSIVLPAEWQDKVNVFYSTAKNPQRDDLTRNTAYPDTTTQLTNPAGAEEPNWVMETDVTDWSTIHSFKIELKEGIEWVKGQDMMIQFTMQAPSELEVDREVLDTSVEPTERAAWNSFAVATDHGQPVEPLRVGVYMDYEVEDPAVEKTVNDSKETTELIDREERFTWKVEYDFGNYTGNWESVVFRDEIHELLDIEAVQVLDQNGQDVSANGELDITNNVVTFTLNKQDESFAYLTGQTYTLVIESKMKGSATDEELEPFIQTGGIPNEAELIINDNPTPSNEVKVKPPVLGDIQIVKMDAATNEVLAGAEFELMKCPEGNSRLTDCTLVTTGISDENGTLTFEKLQLGSYQLIESKAPEGYRIVRKPIAIELKDQHNRQVEIEVENSKNNWELPKTGGIGTLVFYLFGAILMTGAFIFLVRKNKQSN</sequence>
<keyword evidence="5" id="KW-0572">Peptidoglycan-anchor</keyword>
<evidence type="ECO:0000256" key="4">
    <source>
        <dbReference type="ARBA" id="ARBA00022729"/>
    </source>
</evidence>
<feature type="region of interest" description="Disordered" evidence="6">
    <location>
        <begin position="865"/>
        <end position="885"/>
    </location>
</feature>
<feature type="region of interest" description="Disordered" evidence="6">
    <location>
        <begin position="147"/>
        <end position="223"/>
    </location>
</feature>
<evidence type="ECO:0000256" key="5">
    <source>
        <dbReference type="ARBA" id="ARBA00023088"/>
    </source>
</evidence>
<feature type="transmembrane region" description="Helical" evidence="7">
    <location>
        <begin position="1383"/>
        <end position="1401"/>
    </location>
</feature>
<dbReference type="InterPro" id="IPR019931">
    <property type="entry name" value="LPXTG_anchor"/>
</dbReference>
<evidence type="ECO:0000256" key="2">
    <source>
        <dbReference type="ARBA" id="ARBA00022512"/>
    </source>
</evidence>
<feature type="compositionally biased region" description="Acidic residues" evidence="6">
    <location>
        <begin position="173"/>
        <end position="183"/>
    </location>
</feature>